<evidence type="ECO:0000259" key="10">
    <source>
        <dbReference type="Pfam" id="PF01618"/>
    </source>
</evidence>
<dbReference type="EMBL" id="FUWG01000008">
    <property type="protein sequence ID" value="SJZ42217.1"/>
    <property type="molecule type" value="Genomic_DNA"/>
</dbReference>
<comment type="similarity">
    <text evidence="8">Belongs to the exbB/tolQ family.</text>
</comment>
<comment type="subcellular location">
    <subcellularLocation>
        <location evidence="1">Cell membrane</location>
        <topology evidence="1">Multi-pass membrane protein</topology>
    </subcellularLocation>
    <subcellularLocation>
        <location evidence="8">Membrane</location>
        <topology evidence="8">Multi-pass membrane protein</topology>
    </subcellularLocation>
</comment>
<dbReference type="AlphaFoldDB" id="A0A1T4KIL5"/>
<keyword evidence="5 8" id="KW-0653">Protein transport</keyword>
<name>A0A1T4KIL5_TREPO</name>
<keyword evidence="4 9" id="KW-0812">Transmembrane</keyword>
<feature type="transmembrane region" description="Helical" evidence="9">
    <location>
        <begin position="17"/>
        <end position="41"/>
    </location>
</feature>
<dbReference type="GeneID" id="78316487"/>
<evidence type="ECO:0000256" key="3">
    <source>
        <dbReference type="ARBA" id="ARBA00022475"/>
    </source>
</evidence>
<keyword evidence="3" id="KW-1003">Cell membrane</keyword>
<dbReference type="RefSeq" id="WP_078933100.1">
    <property type="nucleotide sequence ID" value="NZ_FUWG01000008.1"/>
</dbReference>
<feature type="domain" description="MotA/TolQ/ExbB proton channel" evidence="10">
    <location>
        <begin position="89"/>
        <end position="192"/>
    </location>
</feature>
<keyword evidence="12" id="KW-1185">Reference proteome</keyword>
<dbReference type="GO" id="GO:0017038">
    <property type="term" value="P:protein import"/>
    <property type="evidence" value="ECO:0007669"/>
    <property type="project" value="TreeGrafter"/>
</dbReference>
<dbReference type="PANTHER" id="PTHR30625">
    <property type="entry name" value="PROTEIN TOLQ"/>
    <property type="match status" value="1"/>
</dbReference>
<keyword evidence="2 8" id="KW-0813">Transport</keyword>
<evidence type="ECO:0000256" key="4">
    <source>
        <dbReference type="ARBA" id="ARBA00022692"/>
    </source>
</evidence>
<evidence type="ECO:0000256" key="9">
    <source>
        <dbReference type="SAM" id="Phobius"/>
    </source>
</evidence>
<evidence type="ECO:0000313" key="12">
    <source>
        <dbReference type="Proteomes" id="UP000190423"/>
    </source>
</evidence>
<sequence>MKNGFSVIELFKLGGPFMWILLLFSIATLAIIIERCVYIFWHDCRVDSLSDSVKALLVQGKKREAEQMLSSFSHKKTAASILLCLLENARYGESRMEKAAEAEAQERIRRMENGFNYLTALSSLAPLTGFLGTVSGMIGAFKSIAEATDVNAQLVAGGIYEALITTVFGLIIAIAALVAYNLLVQKIDTFAAETARSINDLIPELIEAQAV</sequence>
<keyword evidence="6 9" id="KW-1133">Transmembrane helix</keyword>
<protein>
    <submittedName>
        <fullName evidence="11">Biopolymer transport protein ExbB</fullName>
    </submittedName>
</protein>
<evidence type="ECO:0000256" key="8">
    <source>
        <dbReference type="RuleBase" id="RU004057"/>
    </source>
</evidence>
<dbReference type="InterPro" id="IPR050790">
    <property type="entry name" value="ExbB/TolQ_transport"/>
</dbReference>
<dbReference type="InterPro" id="IPR002898">
    <property type="entry name" value="MotA_ExbB_proton_chnl"/>
</dbReference>
<dbReference type="OrthoDB" id="4045at2"/>
<feature type="transmembrane region" description="Helical" evidence="9">
    <location>
        <begin position="158"/>
        <end position="183"/>
    </location>
</feature>
<proteinExistence type="inferred from homology"/>
<evidence type="ECO:0000256" key="6">
    <source>
        <dbReference type="ARBA" id="ARBA00022989"/>
    </source>
</evidence>
<dbReference type="GO" id="GO:0005886">
    <property type="term" value="C:plasma membrane"/>
    <property type="evidence" value="ECO:0007669"/>
    <property type="project" value="UniProtKB-SubCell"/>
</dbReference>
<dbReference type="Proteomes" id="UP000190423">
    <property type="component" value="Unassembled WGS sequence"/>
</dbReference>
<accession>A0A1T4KIL5</accession>
<evidence type="ECO:0000256" key="7">
    <source>
        <dbReference type="ARBA" id="ARBA00023136"/>
    </source>
</evidence>
<dbReference type="STRING" id="261392.SAMN02745149_01188"/>
<dbReference type="Pfam" id="PF01618">
    <property type="entry name" value="MotA_ExbB"/>
    <property type="match status" value="1"/>
</dbReference>
<reference evidence="11 12" key="1">
    <citation type="submission" date="2017-02" db="EMBL/GenBank/DDBJ databases">
        <authorList>
            <person name="Peterson S.W."/>
        </authorList>
    </citation>
    <scope>NUCLEOTIDE SEQUENCE [LARGE SCALE GENOMIC DNA]</scope>
    <source>
        <strain evidence="11 12">ATCC BAA-908</strain>
    </source>
</reference>
<gene>
    <name evidence="11" type="ORF">SAMN02745149_01188</name>
</gene>
<feature type="transmembrane region" description="Helical" evidence="9">
    <location>
        <begin position="115"/>
        <end position="138"/>
    </location>
</feature>
<dbReference type="PANTHER" id="PTHR30625:SF15">
    <property type="entry name" value="BIOPOLYMER TRANSPORT PROTEIN EXBB"/>
    <property type="match status" value="1"/>
</dbReference>
<evidence type="ECO:0000256" key="2">
    <source>
        <dbReference type="ARBA" id="ARBA00022448"/>
    </source>
</evidence>
<organism evidence="11 12">
    <name type="scientific">Treponema porcinum</name>
    <dbReference type="NCBI Taxonomy" id="261392"/>
    <lineage>
        <taxon>Bacteria</taxon>
        <taxon>Pseudomonadati</taxon>
        <taxon>Spirochaetota</taxon>
        <taxon>Spirochaetia</taxon>
        <taxon>Spirochaetales</taxon>
        <taxon>Treponemataceae</taxon>
        <taxon>Treponema</taxon>
    </lineage>
</organism>
<keyword evidence="7 9" id="KW-0472">Membrane</keyword>
<evidence type="ECO:0000256" key="5">
    <source>
        <dbReference type="ARBA" id="ARBA00022927"/>
    </source>
</evidence>
<evidence type="ECO:0000256" key="1">
    <source>
        <dbReference type="ARBA" id="ARBA00004651"/>
    </source>
</evidence>
<evidence type="ECO:0000313" key="11">
    <source>
        <dbReference type="EMBL" id="SJZ42217.1"/>
    </source>
</evidence>